<dbReference type="OrthoDB" id="320590at2759"/>
<accession>A0A8S1QSI6</accession>
<sequence>MFQPKMIENQKDFQCRFQHSQPIEFVILDQSLPNNQQLICKNCQKNSQLDLRIVEFQILKSNFDDLQRQKIEQYALIINPHIDSVNKFQNTLKSLKTKLIQQLDQLIWLSEDWINTLANSIVSYSFFDELNKVLQQQSSIMDFNKLIENVKIIHKNWKMKVNQRLDEFKIQCENQSFQDIFQQLDNLTFQQEAEVKFQPIIKIKDSYILSFKEQKNLDQWKEGTNRLKVFAWNQNKKKSYYEELEIRYTKDKEILYIKDGSIIRTDKIEDFTKQPELINNLDQIQLLQFKGKYGKNNQKVGRWKVQWDGQTLDDVGGEYQEDGKKSGYWKEPIKNFWRKAMVYEAGNYDNDQKVGTWKFIYRNKQIGGGDYNLQSMKQGKWIEIAENFSSFCQVTYNGEYNLKSMKVGKWDIVVKGKQIGGGQYNQEERQIKIGKWKELDMGFSKDKQVIFDGEYNMKGIKVGQWNILAWGKQIGGGSYDQNEKKIGRWVELDERFDSNKEVTQSGEYNINGMKVGKWDILYKGRYDGKYQKIGGGSYGEAQVKIGKWIDLDENFEFDKQITYNGEYNMQGLKIDRWDIWFKGRYDGKYQKIGGGSYGEAQVKIGKWIDLDENFEFDKQITHNGEYNMQGMKVGRWDIWFNEGNDKQYQLIGGGSYDQNSKKIGSWIELDEGFNEHYQMTQNGEYNIQGMKFGTWVQMDIKCNEKLYEKTYDN</sequence>
<dbReference type="PANTHER" id="PTHR33706:SF1">
    <property type="entry name" value="TPR REPEAT PROTEIN"/>
    <property type="match status" value="1"/>
</dbReference>
<protein>
    <submittedName>
        <fullName evidence="1">Uncharacterized protein</fullName>
    </submittedName>
</protein>
<dbReference type="EMBL" id="CAJJDN010000117">
    <property type="protein sequence ID" value="CAD8118551.1"/>
    <property type="molecule type" value="Genomic_DNA"/>
</dbReference>
<comment type="caution">
    <text evidence="1">The sequence shown here is derived from an EMBL/GenBank/DDBJ whole genome shotgun (WGS) entry which is preliminary data.</text>
</comment>
<reference evidence="1" key="1">
    <citation type="submission" date="2021-01" db="EMBL/GenBank/DDBJ databases">
        <authorList>
            <consortium name="Genoscope - CEA"/>
            <person name="William W."/>
        </authorList>
    </citation>
    <scope>NUCLEOTIDE SEQUENCE</scope>
</reference>
<evidence type="ECO:0000313" key="1">
    <source>
        <dbReference type="EMBL" id="CAD8118551.1"/>
    </source>
</evidence>
<proteinExistence type="predicted"/>
<name>A0A8S1QSI6_9CILI</name>
<organism evidence="1 2">
    <name type="scientific">Paramecium sonneborni</name>
    <dbReference type="NCBI Taxonomy" id="65129"/>
    <lineage>
        <taxon>Eukaryota</taxon>
        <taxon>Sar</taxon>
        <taxon>Alveolata</taxon>
        <taxon>Ciliophora</taxon>
        <taxon>Intramacronucleata</taxon>
        <taxon>Oligohymenophorea</taxon>
        <taxon>Peniculida</taxon>
        <taxon>Parameciidae</taxon>
        <taxon>Paramecium</taxon>
    </lineage>
</organism>
<dbReference type="PANTHER" id="PTHR33706">
    <property type="entry name" value="MORN VARIANT REPEAT PROTEIN"/>
    <property type="match status" value="1"/>
</dbReference>
<keyword evidence="2" id="KW-1185">Reference proteome</keyword>
<dbReference type="AlphaFoldDB" id="A0A8S1QSI6"/>
<dbReference type="Proteomes" id="UP000692954">
    <property type="component" value="Unassembled WGS sequence"/>
</dbReference>
<evidence type="ECO:0000313" key="2">
    <source>
        <dbReference type="Proteomes" id="UP000692954"/>
    </source>
</evidence>
<gene>
    <name evidence="1" type="ORF">PSON_ATCC_30995.1.T1170188</name>
</gene>